<evidence type="ECO:0000313" key="3">
    <source>
        <dbReference type="Proteomes" id="UP000225277"/>
    </source>
</evidence>
<dbReference type="PANTHER" id="PTHR33657">
    <property type="entry name" value="DOMAIN PROTEIN, PUTATIVE (AFU_ORTHOLOGUE AFUA_5G00600)-RELATED"/>
    <property type="match status" value="1"/>
</dbReference>
<dbReference type="RefSeq" id="XP_023620976.1">
    <property type="nucleotide sequence ID" value="XM_023765208.1"/>
</dbReference>
<gene>
    <name evidence="2" type="ORF">RCC_00053</name>
</gene>
<evidence type="ECO:0008006" key="4">
    <source>
        <dbReference type="Google" id="ProtNLM"/>
    </source>
</evidence>
<dbReference type="GeneID" id="35595460"/>
<evidence type="ECO:0000313" key="2">
    <source>
        <dbReference type="EMBL" id="CZT14078.1"/>
    </source>
</evidence>
<proteinExistence type="predicted"/>
<feature type="signal peptide" evidence="1">
    <location>
        <begin position="1"/>
        <end position="19"/>
    </location>
</feature>
<dbReference type="EMBL" id="FJUY01000001">
    <property type="protein sequence ID" value="CZT14078.1"/>
    <property type="molecule type" value="Genomic_DNA"/>
</dbReference>
<dbReference type="STRING" id="112498.A0A2D3UMM0"/>
<evidence type="ECO:0000256" key="1">
    <source>
        <dbReference type="SAM" id="SignalP"/>
    </source>
</evidence>
<dbReference type="PIRSF" id="PIRSF029958">
    <property type="entry name" value="Necrosis-inducing_protein"/>
    <property type="match status" value="1"/>
</dbReference>
<dbReference type="InterPro" id="IPR008701">
    <property type="entry name" value="NPP1"/>
</dbReference>
<dbReference type="OrthoDB" id="89086at2759"/>
<dbReference type="Proteomes" id="UP000225277">
    <property type="component" value="Unassembled WGS sequence"/>
</dbReference>
<dbReference type="AlphaFoldDB" id="A0A2D3UMM0"/>
<dbReference type="Pfam" id="PF05630">
    <property type="entry name" value="NPP1"/>
    <property type="match status" value="1"/>
</dbReference>
<feature type="chain" id="PRO_5013911325" description="Secreted protein" evidence="1">
    <location>
        <begin position="20"/>
        <end position="266"/>
    </location>
</feature>
<keyword evidence="3" id="KW-1185">Reference proteome</keyword>
<dbReference type="PANTHER" id="PTHR33657:SF6">
    <property type="entry name" value="SECRETED PROTEIN"/>
    <property type="match status" value="1"/>
</dbReference>
<sequence length="266" mass="29277">MRTTAITMVLAGALGAINAAPIEALIARDLIGALPASADSDEQRFQPLTDFDTDGCYYTSAIDSSGRTNPGLPVQSGTPVAGECREASRLQNNNVYSRKRCNNGWCAIMYEYYFERDVTGFEFAGSVTSGHRHDWENIVIFTQNNVVKRIAPSCHGKYEQAMNTPGPLVGGDRAKLVFNKDGPATHCWRFANGDDDARQENYTGRWFLGNLVGYNNWPSLDLRQKLFDAFHGGIAPKLWDFNDAFTNNLRSASNGQTGGFDPSRDG</sequence>
<protein>
    <recommendedName>
        <fullName evidence="4">Secreted protein</fullName>
    </recommendedName>
</protein>
<reference evidence="2 3" key="1">
    <citation type="submission" date="2016-03" db="EMBL/GenBank/DDBJ databases">
        <authorList>
            <person name="Ploux O."/>
        </authorList>
    </citation>
    <scope>NUCLEOTIDE SEQUENCE [LARGE SCALE GENOMIC DNA]</scope>
    <source>
        <strain evidence="2 3">URUG2</strain>
    </source>
</reference>
<accession>A0A2D3UMM0</accession>
<name>A0A2D3UMM0_9PEZI</name>
<organism evidence="2 3">
    <name type="scientific">Ramularia collo-cygni</name>
    <dbReference type="NCBI Taxonomy" id="112498"/>
    <lineage>
        <taxon>Eukaryota</taxon>
        <taxon>Fungi</taxon>
        <taxon>Dikarya</taxon>
        <taxon>Ascomycota</taxon>
        <taxon>Pezizomycotina</taxon>
        <taxon>Dothideomycetes</taxon>
        <taxon>Dothideomycetidae</taxon>
        <taxon>Mycosphaerellales</taxon>
        <taxon>Mycosphaerellaceae</taxon>
        <taxon>Ramularia</taxon>
    </lineage>
</organism>
<keyword evidence="1" id="KW-0732">Signal</keyword>